<evidence type="ECO:0000256" key="3">
    <source>
        <dbReference type="ARBA" id="ARBA00045213"/>
    </source>
</evidence>
<comment type="function">
    <text evidence="3">Negatively regulates the PAK1 kinase. PAK1 is a member of the PAK kinase family, which has been shown to play a positive role in the regulation of signaling pathways involving MAPK8 and RELA. PAK1 exists as an inactive homodimer, which is activated by binding of small GTPases such as CDC42 to an N-terminal regulatory domain. PAK1IP1 also binds to the N-terminus of PAK1, and inhibits the specific activation of PAK1 by CDC42. May be involved in ribosomal large subunit assembly.</text>
</comment>
<dbReference type="PANTHER" id="PTHR44675">
    <property type="entry name" value="PAK1 INTERACTING PROTEIN 1"/>
    <property type="match status" value="1"/>
</dbReference>
<dbReference type="InterPro" id="IPR001680">
    <property type="entry name" value="WD40_rpt"/>
</dbReference>
<dbReference type="InterPro" id="IPR036322">
    <property type="entry name" value="WD40_repeat_dom_sf"/>
</dbReference>
<name>A0A183BEF2_9TREM</name>
<dbReference type="Pfam" id="PF00400">
    <property type="entry name" value="WD40"/>
    <property type="match status" value="1"/>
</dbReference>
<evidence type="ECO:0000313" key="5">
    <source>
        <dbReference type="EMBL" id="VDP94889.1"/>
    </source>
</evidence>
<sequence>MCLYSLRSKQLFALASRSRLGSLELHSGTIRQLEFAVATQEDSFSHLFSISDDCSIAIWRRPVDNDSAKSASPKHWECIRVMRRHKGPVRSLALHPTNRCAFSISEDKTLRIWNLLRGRQAYATRLKVVAEGAEEVRCSPSGQRLLFIWPNRFDVVDLSVGDRQSNETETGKPIGLRLGSVQFEQPMSATPVFFSEDDFDPFTDQPESSSDDASLFVFLLAGIGPFVKAFRCPLPQTFKCKGGHAENLGQIKLPGKRIKELRVLPSPEELLTNTRRHRLVIAATTDATGSHIRGYIVNLDAFKHVETGDSFLPLFMYDIPGARVTSLAVEWTNSNSEPTDDAEVV</sequence>
<dbReference type="InterPro" id="IPR019775">
    <property type="entry name" value="WD40_repeat_CS"/>
</dbReference>
<reference evidence="5 6" key="2">
    <citation type="submission" date="2018-11" db="EMBL/GenBank/DDBJ databases">
        <authorList>
            <consortium name="Pathogen Informatics"/>
        </authorList>
    </citation>
    <scope>NUCLEOTIDE SEQUENCE [LARGE SCALE GENOMIC DNA]</scope>
    <source>
        <strain evidence="5 6">Egypt</strain>
    </source>
</reference>
<protein>
    <submittedName>
        <fullName evidence="7">WD_REPEATS_REGION domain-containing protein</fullName>
    </submittedName>
</protein>
<gene>
    <name evidence="5" type="ORF">ECPE_LOCUS17587</name>
</gene>
<organism evidence="7">
    <name type="scientific">Echinostoma caproni</name>
    <dbReference type="NCBI Taxonomy" id="27848"/>
    <lineage>
        <taxon>Eukaryota</taxon>
        <taxon>Metazoa</taxon>
        <taxon>Spiralia</taxon>
        <taxon>Lophotrochozoa</taxon>
        <taxon>Platyhelminthes</taxon>
        <taxon>Trematoda</taxon>
        <taxon>Digenea</taxon>
        <taxon>Plagiorchiida</taxon>
        <taxon>Echinostomata</taxon>
        <taxon>Echinostomatoidea</taxon>
        <taxon>Echinostomatidae</taxon>
        <taxon>Echinostoma</taxon>
    </lineage>
</organism>
<evidence type="ECO:0000256" key="2">
    <source>
        <dbReference type="ARBA" id="ARBA00022737"/>
    </source>
</evidence>
<evidence type="ECO:0000256" key="1">
    <source>
        <dbReference type="ARBA" id="ARBA00022574"/>
    </source>
</evidence>
<dbReference type="AlphaFoldDB" id="A0A183BEF2"/>
<dbReference type="Gene3D" id="2.130.10.10">
    <property type="entry name" value="YVTN repeat-like/Quinoprotein amine dehydrogenase"/>
    <property type="match status" value="1"/>
</dbReference>
<proteinExistence type="predicted"/>
<feature type="repeat" description="WD" evidence="4">
    <location>
        <begin position="82"/>
        <end position="123"/>
    </location>
</feature>
<dbReference type="SUPFAM" id="SSF50978">
    <property type="entry name" value="WD40 repeat-like"/>
    <property type="match status" value="1"/>
</dbReference>
<dbReference type="PROSITE" id="PS50082">
    <property type="entry name" value="WD_REPEATS_2"/>
    <property type="match status" value="1"/>
</dbReference>
<dbReference type="InterPro" id="IPR051959">
    <property type="entry name" value="PAK1-Kinase_Regulator"/>
</dbReference>
<evidence type="ECO:0000313" key="6">
    <source>
        <dbReference type="Proteomes" id="UP000272942"/>
    </source>
</evidence>
<dbReference type="OrthoDB" id="308449at2759"/>
<dbReference type="InterPro" id="IPR015943">
    <property type="entry name" value="WD40/YVTN_repeat-like_dom_sf"/>
</dbReference>
<dbReference type="EMBL" id="UZAN01070149">
    <property type="protein sequence ID" value="VDP94889.1"/>
    <property type="molecule type" value="Genomic_DNA"/>
</dbReference>
<dbReference type="SMART" id="SM00320">
    <property type="entry name" value="WD40"/>
    <property type="match status" value="2"/>
</dbReference>
<evidence type="ECO:0000313" key="7">
    <source>
        <dbReference type="WBParaSite" id="ECPE_0001763201-mRNA-1"/>
    </source>
</evidence>
<dbReference type="PROSITE" id="PS50294">
    <property type="entry name" value="WD_REPEATS_REGION"/>
    <property type="match status" value="1"/>
</dbReference>
<keyword evidence="2" id="KW-0677">Repeat</keyword>
<dbReference type="WBParaSite" id="ECPE_0001763201-mRNA-1">
    <property type="protein sequence ID" value="ECPE_0001763201-mRNA-1"/>
    <property type="gene ID" value="ECPE_0001763201"/>
</dbReference>
<accession>A0A183BEF2</accession>
<reference evidence="7" key="1">
    <citation type="submission" date="2016-06" db="UniProtKB">
        <authorList>
            <consortium name="WormBaseParasite"/>
        </authorList>
    </citation>
    <scope>IDENTIFICATION</scope>
</reference>
<keyword evidence="6" id="KW-1185">Reference proteome</keyword>
<evidence type="ECO:0000256" key="4">
    <source>
        <dbReference type="PROSITE-ProRule" id="PRU00221"/>
    </source>
</evidence>
<dbReference type="Proteomes" id="UP000272942">
    <property type="component" value="Unassembled WGS sequence"/>
</dbReference>
<dbReference type="PROSITE" id="PS00678">
    <property type="entry name" value="WD_REPEATS_1"/>
    <property type="match status" value="1"/>
</dbReference>
<keyword evidence="1 4" id="KW-0853">WD repeat</keyword>
<dbReference type="PANTHER" id="PTHR44675:SF1">
    <property type="entry name" value="P21-ACTIVATED PROTEIN KINASE-INTERACTING PROTEIN 1"/>
    <property type="match status" value="1"/>
</dbReference>